<protein>
    <submittedName>
        <fullName evidence="1">Uncharacterized protein</fullName>
    </submittedName>
</protein>
<proteinExistence type="predicted"/>
<keyword evidence="2" id="KW-1185">Reference proteome</keyword>
<name>A0A9P0Z264_CUSEU</name>
<evidence type="ECO:0000313" key="1">
    <source>
        <dbReference type="EMBL" id="CAH9084100.1"/>
    </source>
</evidence>
<dbReference type="EMBL" id="CAMAPE010000017">
    <property type="protein sequence ID" value="CAH9084100.1"/>
    <property type="molecule type" value="Genomic_DNA"/>
</dbReference>
<comment type="caution">
    <text evidence="1">The sequence shown here is derived from an EMBL/GenBank/DDBJ whole genome shotgun (WGS) entry which is preliminary data.</text>
</comment>
<accession>A0A9P0Z264</accession>
<dbReference type="Proteomes" id="UP001152484">
    <property type="component" value="Unassembled WGS sequence"/>
</dbReference>
<sequence length="84" mass="9783">MLISLNPFDFLSPPSQFLSLPLSINLAIIATSSQHSWSHGTFELILSRILPYFFHRNLQCYTWKRMFNLHPRQIVQEVPSPQGK</sequence>
<evidence type="ECO:0000313" key="2">
    <source>
        <dbReference type="Proteomes" id="UP001152484"/>
    </source>
</evidence>
<gene>
    <name evidence="1" type="ORF">CEURO_LOCUS8872</name>
</gene>
<reference evidence="1" key="1">
    <citation type="submission" date="2022-07" db="EMBL/GenBank/DDBJ databases">
        <authorList>
            <person name="Macas J."/>
            <person name="Novak P."/>
            <person name="Neumann P."/>
        </authorList>
    </citation>
    <scope>NUCLEOTIDE SEQUENCE</scope>
</reference>
<organism evidence="1 2">
    <name type="scientific">Cuscuta europaea</name>
    <name type="common">European dodder</name>
    <dbReference type="NCBI Taxonomy" id="41803"/>
    <lineage>
        <taxon>Eukaryota</taxon>
        <taxon>Viridiplantae</taxon>
        <taxon>Streptophyta</taxon>
        <taxon>Embryophyta</taxon>
        <taxon>Tracheophyta</taxon>
        <taxon>Spermatophyta</taxon>
        <taxon>Magnoliopsida</taxon>
        <taxon>eudicotyledons</taxon>
        <taxon>Gunneridae</taxon>
        <taxon>Pentapetalae</taxon>
        <taxon>asterids</taxon>
        <taxon>lamiids</taxon>
        <taxon>Solanales</taxon>
        <taxon>Convolvulaceae</taxon>
        <taxon>Cuscuteae</taxon>
        <taxon>Cuscuta</taxon>
        <taxon>Cuscuta subgen. Cuscuta</taxon>
    </lineage>
</organism>
<dbReference type="AlphaFoldDB" id="A0A9P0Z264"/>